<reference evidence="2 3" key="1">
    <citation type="submission" date="2021-01" db="EMBL/GenBank/DDBJ databases">
        <title>Whole genome shotgun sequence of Catellatospora bangladeshensis NBRC 107357.</title>
        <authorList>
            <person name="Komaki H."/>
            <person name="Tamura T."/>
        </authorList>
    </citation>
    <scope>NUCLEOTIDE SEQUENCE [LARGE SCALE GENOMIC DNA]</scope>
    <source>
        <strain evidence="2 3">NBRC 107357</strain>
    </source>
</reference>
<evidence type="ECO:0000313" key="2">
    <source>
        <dbReference type="EMBL" id="GIF80769.1"/>
    </source>
</evidence>
<comment type="caution">
    <text evidence="2">The sequence shown here is derived from an EMBL/GenBank/DDBJ whole genome shotgun (WGS) entry which is preliminary data.</text>
</comment>
<gene>
    <name evidence="2" type="ORF">Cba03nite_21180</name>
</gene>
<sequence>MGFEQQAHASHRGGVRGGTGMRITLRAATSDTVARSPQAPRHVAGLVHAGFVNLGRLEWRAGNTDWSVKV</sequence>
<dbReference type="AlphaFoldDB" id="A0A8J3JP59"/>
<proteinExistence type="predicted"/>
<feature type="region of interest" description="Disordered" evidence="1">
    <location>
        <begin position="1"/>
        <end position="20"/>
    </location>
</feature>
<keyword evidence="3" id="KW-1185">Reference proteome</keyword>
<dbReference type="EMBL" id="BONF01000010">
    <property type="protein sequence ID" value="GIF80769.1"/>
    <property type="molecule type" value="Genomic_DNA"/>
</dbReference>
<organism evidence="2 3">
    <name type="scientific">Catellatospora bangladeshensis</name>
    <dbReference type="NCBI Taxonomy" id="310355"/>
    <lineage>
        <taxon>Bacteria</taxon>
        <taxon>Bacillati</taxon>
        <taxon>Actinomycetota</taxon>
        <taxon>Actinomycetes</taxon>
        <taxon>Micromonosporales</taxon>
        <taxon>Micromonosporaceae</taxon>
        <taxon>Catellatospora</taxon>
    </lineage>
</organism>
<evidence type="ECO:0000256" key="1">
    <source>
        <dbReference type="SAM" id="MobiDB-lite"/>
    </source>
</evidence>
<dbReference type="Proteomes" id="UP000601223">
    <property type="component" value="Unassembled WGS sequence"/>
</dbReference>
<protein>
    <submittedName>
        <fullName evidence="2">Uncharacterized protein</fullName>
    </submittedName>
</protein>
<accession>A0A8J3JP59</accession>
<name>A0A8J3JP59_9ACTN</name>
<evidence type="ECO:0000313" key="3">
    <source>
        <dbReference type="Proteomes" id="UP000601223"/>
    </source>
</evidence>